<dbReference type="Gene3D" id="1.10.10.60">
    <property type="entry name" value="Homeodomain-like"/>
    <property type="match status" value="2"/>
</dbReference>
<dbReference type="EMBL" id="BARW01002627">
    <property type="protein sequence ID" value="GAI59144.1"/>
    <property type="molecule type" value="Genomic_DNA"/>
</dbReference>
<evidence type="ECO:0008006" key="2">
    <source>
        <dbReference type="Google" id="ProtNLM"/>
    </source>
</evidence>
<proteinExistence type="predicted"/>
<name>X1RUI0_9ZZZZ</name>
<evidence type="ECO:0000313" key="1">
    <source>
        <dbReference type="EMBL" id="GAI59144.1"/>
    </source>
</evidence>
<organism evidence="1">
    <name type="scientific">marine sediment metagenome</name>
    <dbReference type="NCBI Taxonomy" id="412755"/>
    <lineage>
        <taxon>unclassified sequences</taxon>
        <taxon>metagenomes</taxon>
        <taxon>ecological metagenomes</taxon>
    </lineage>
</organism>
<protein>
    <recommendedName>
        <fullName evidence="2">HNH nuclease domain-containing protein</fullName>
    </recommendedName>
</protein>
<dbReference type="AlphaFoldDB" id="X1RUI0"/>
<comment type="caution">
    <text evidence="1">The sequence shown here is derived from an EMBL/GenBank/DDBJ whole genome shotgun (WGS) entry which is preliminary data.</text>
</comment>
<gene>
    <name evidence="1" type="ORF">S12H4_07201</name>
</gene>
<accession>X1RUI0</accession>
<reference evidence="1" key="1">
    <citation type="journal article" date="2014" name="Front. Microbiol.">
        <title>High frequency of phylogenetically diverse reductive dehalogenase-homologous genes in deep subseafloor sedimentary metagenomes.</title>
        <authorList>
            <person name="Kawai M."/>
            <person name="Futagami T."/>
            <person name="Toyoda A."/>
            <person name="Takaki Y."/>
            <person name="Nishi S."/>
            <person name="Hori S."/>
            <person name="Arai W."/>
            <person name="Tsubouchi T."/>
            <person name="Morono Y."/>
            <person name="Uchiyama I."/>
            <person name="Ito T."/>
            <person name="Fujiyama A."/>
            <person name="Inagaki F."/>
            <person name="Takami H."/>
        </authorList>
    </citation>
    <scope>NUCLEOTIDE SEQUENCE</scope>
    <source>
        <strain evidence="1">Expedition CK06-06</strain>
    </source>
</reference>
<sequence>MHFSKFKVSKEELEELYWHKGLLLKDIAEKYGINPDTVTKALRRFGIPQRNKSQIGVTWWSRRNSRRDLSKEQVGDLYSRQRLSLDKIAKMFHIGRRTITRFLKESGIKIRSRYKGGCYTNCQGYAFVKLTKDSPYYVMANPKGYVSEHRLVMARHLGRPLLTTEVVHHRPDVARDDNRIEVLYLMPNPSEHGKLIPCSNCELKKEIRLLRWQIKEQGEQIRNLTRALSGLDG</sequence>